<organism evidence="2 3">
    <name type="scientific">Brassica cretica</name>
    <name type="common">Mustard</name>
    <dbReference type="NCBI Taxonomy" id="69181"/>
    <lineage>
        <taxon>Eukaryota</taxon>
        <taxon>Viridiplantae</taxon>
        <taxon>Streptophyta</taxon>
        <taxon>Embryophyta</taxon>
        <taxon>Tracheophyta</taxon>
        <taxon>Spermatophyta</taxon>
        <taxon>Magnoliopsida</taxon>
        <taxon>eudicotyledons</taxon>
        <taxon>Gunneridae</taxon>
        <taxon>Pentapetalae</taxon>
        <taxon>rosids</taxon>
        <taxon>malvids</taxon>
        <taxon>Brassicales</taxon>
        <taxon>Brassicaceae</taxon>
        <taxon>Brassiceae</taxon>
        <taxon>Brassica</taxon>
    </lineage>
</organism>
<name>A0A8S9PH15_BRACR</name>
<keyword evidence="1" id="KW-0472">Membrane</keyword>
<accession>A0A8S9PH15</accession>
<comment type="caution">
    <text evidence="2">The sequence shown here is derived from an EMBL/GenBank/DDBJ whole genome shotgun (WGS) entry which is preliminary data.</text>
</comment>
<gene>
    <name evidence="2" type="ORF">F2Q69_00004607</name>
</gene>
<proteinExistence type="predicted"/>
<dbReference type="PANTHER" id="PTHR33133">
    <property type="entry name" value="OS08G0107100 PROTEIN-RELATED"/>
    <property type="match status" value="1"/>
</dbReference>
<protein>
    <submittedName>
        <fullName evidence="2">Uncharacterized protein</fullName>
    </submittedName>
</protein>
<dbReference type="AlphaFoldDB" id="A0A8S9PH15"/>
<feature type="transmembrane region" description="Helical" evidence="1">
    <location>
        <begin position="60"/>
        <end position="82"/>
    </location>
</feature>
<keyword evidence="1" id="KW-1133">Transmembrane helix</keyword>
<evidence type="ECO:0000256" key="1">
    <source>
        <dbReference type="SAM" id="Phobius"/>
    </source>
</evidence>
<dbReference type="PANTHER" id="PTHR33133:SF42">
    <property type="entry name" value="TRANSMEMBRANE PROTEIN"/>
    <property type="match status" value="1"/>
</dbReference>
<keyword evidence="1" id="KW-0812">Transmembrane</keyword>
<sequence>MVISVLEETYGIQALGEAAKIVKGMKPKLFLLNIFYGLLIFGLAQIVALVSLAVDRSQSFAVTLATGLYLAVSTFVVMFLLMTYTVAYFQCKSPHGQDVERLRDLEYTTLPTTSLIGA</sequence>
<feature type="transmembrane region" description="Helical" evidence="1">
    <location>
        <begin position="30"/>
        <end position="54"/>
    </location>
</feature>
<evidence type="ECO:0000313" key="2">
    <source>
        <dbReference type="EMBL" id="KAF3514400.1"/>
    </source>
</evidence>
<reference evidence="2" key="1">
    <citation type="submission" date="2019-12" db="EMBL/GenBank/DDBJ databases">
        <title>Genome sequencing and annotation of Brassica cretica.</title>
        <authorList>
            <person name="Studholme D.J."/>
            <person name="Sarris P."/>
        </authorList>
    </citation>
    <scope>NUCLEOTIDE SEQUENCE</scope>
    <source>
        <strain evidence="2">PFS-109/04</strain>
        <tissue evidence="2">Leaf</tissue>
    </source>
</reference>
<evidence type="ECO:0000313" key="3">
    <source>
        <dbReference type="Proteomes" id="UP000712600"/>
    </source>
</evidence>
<dbReference type="Proteomes" id="UP000712600">
    <property type="component" value="Unassembled WGS sequence"/>
</dbReference>
<dbReference type="EMBL" id="QGKX02001521">
    <property type="protein sequence ID" value="KAF3514400.1"/>
    <property type="molecule type" value="Genomic_DNA"/>
</dbReference>